<dbReference type="GeneID" id="33316334"/>
<dbReference type="Pfam" id="PF00270">
    <property type="entry name" value="DEAD"/>
    <property type="match status" value="1"/>
</dbReference>
<protein>
    <submittedName>
        <fullName evidence="12">Large helicase</fullName>
    </submittedName>
</protein>
<dbReference type="GO" id="GO:0005524">
    <property type="term" value="F:ATP binding"/>
    <property type="evidence" value="ECO:0007669"/>
    <property type="project" value="UniProtKB-KW"/>
</dbReference>
<dbReference type="InterPro" id="IPR052511">
    <property type="entry name" value="ATP-dep_Helicase"/>
</dbReference>
<dbReference type="GO" id="GO:0140097">
    <property type="term" value="F:catalytic activity, acting on DNA"/>
    <property type="evidence" value="ECO:0007669"/>
    <property type="project" value="UniProtKB-ARBA"/>
</dbReference>
<feature type="domain" description="Helicase C-terminal" evidence="11">
    <location>
        <begin position="233"/>
        <end position="378"/>
    </location>
</feature>
<dbReference type="RefSeq" id="WP_088854626.1">
    <property type="nucleotide sequence ID" value="NZ_CP015102.1"/>
</dbReference>
<keyword evidence="7" id="KW-0234">DNA repair</keyword>
<dbReference type="PIRSF" id="PIRSF037307">
    <property type="entry name" value="Lhr-like_helic_prd"/>
    <property type="match status" value="1"/>
</dbReference>
<dbReference type="PROSITE" id="PS51194">
    <property type="entry name" value="HELICASE_CTER"/>
    <property type="match status" value="1"/>
</dbReference>
<keyword evidence="1" id="KW-0547">Nucleotide-binding</keyword>
<keyword evidence="8" id="KW-0413">Isomerase</keyword>
<dbReference type="SMART" id="SM00490">
    <property type="entry name" value="HELICc"/>
    <property type="match status" value="1"/>
</dbReference>
<proteinExistence type="inferred from homology"/>
<comment type="similarity">
    <text evidence="9">Belongs to the Lhr helicase family. Lhr-Core subfamily.</text>
</comment>
<dbReference type="AlphaFoldDB" id="A0A218P9D1"/>
<dbReference type="InterPro" id="IPR011545">
    <property type="entry name" value="DEAD/DEAH_box_helicase_dom"/>
</dbReference>
<dbReference type="InterPro" id="IPR027417">
    <property type="entry name" value="P-loop_NTPase"/>
</dbReference>
<keyword evidence="13" id="KW-1185">Reference proteome</keyword>
<gene>
    <name evidence="12" type="ORF">A3L08_08640</name>
</gene>
<dbReference type="Pfam" id="PF08494">
    <property type="entry name" value="DEAD_assoc"/>
    <property type="match status" value="1"/>
</dbReference>
<dbReference type="InterPro" id="IPR017170">
    <property type="entry name" value="Lhr-like"/>
</dbReference>
<evidence type="ECO:0000313" key="13">
    <source>
        <dbReference type="Proteomes" id="UP000197418"/>
    </source>
</evidence>
<dbReference type="Proteomes" id="UP000197418">
    <property type="component" value="Chromosome"/>
</dbReference>
<keyword evidence="3" id="KW-0378">Hydrolase</keyword>
<dbReference type="KEGG" id="tpaf:A3L08_08640"/>
<dbReference type="GO" id="GO:0016887">
    <property type="term" value="F:ATP hydrolysis activity"/>
    <property type="evidence" value="ECO:0007669"/>
    <property type="project" value="TreeGrafter"/>
</dbReference>
<dbReference type="InterPro" id="IPR045628">
    <property type="entry name" value="Lhr_WH_dom"/>
</dbReference>
<sequence>MHLLLKKAIKERFGRLNRLQQDAFKEVSSEKSVLIIAPTGSGKTEAAVLPVFNEILERGLKPISALYIAPLKALNRDLLDRLEWWGRKLGISVEVRHGDTSAYRKAKQTKSPPQMLIITPETLGVILTVKSLRKHLENVKFVIVDEIAELVDNKRGAQLLLNLERLAEIAEFKRIGMTATVGNEEEVREWLKADVIVKPPWKKNYRFHVLYPSPSEEDEELARKLSLSPEIAARLRLLWEIVEKHGKALIFTNTRQFAEILAHRLKAWGKPVEVHHGSLSKEARIAAERALKEGKIRALICTSSMELGIDIGDVDVVIQYMSPRQVNRLVQRAGRAKHRIGEVSEAYVITSNVEDYLQSLVIAKHALEGRFEAVEPMGGLDVLAHFIVGLLIEYKRLPRERPYEIARRAYVYRDLSWEDYLDVLRVLEDARLVGYDEETGLLYLRRGAFQYYYENLSTIPDEVSWRVFDAGGGHIIGRLDESFVMDLEEGMEFVMNGRSWIVLTIDDEARLLKVRESRSMESAIPSWEGEMIPVPFGVALAVGRLKRELAFDFRKAKELLEGVEFREEELKRAFEEIKGEPFSTDRDIVVESTPKALVIHADFGNRANEALGRLVHSFLILRYGRVFSVRAQAHAVVFKTPFQLNPEEVKGYLYQEPESLEFIVARALRDSHAYRWRMLNVAKRFGALRRDAKIRRVERLFEGTIIERETLNELYHDKVDVSKGKLVLEMLKRGTMRVKSELRREPSTLARLNMTVGGEFLLTGVLERDEILELFRNRLLDHEVVLVCTNCGWHSKTKVSRLRSIRDRECPRCGSKMLAVAHPIDAEDFLPVLEKVRHGKPLERKEERVYRKLLKAADLVDSYGFEAVLALASYGTGPDTAARLLAQYRGDALLVALMEREREFIRTRRFWVEGKEKDGEEGEKAGES</sequence>
<reference evidence="12 13" key="1">
    <citation type="submission" date="2016-04" db="EMBL/GenBank/DDBJ databases">
        <title>Complete genome sequence of Thermococcus pacificus type strain P4.</title>
        <authorList>
            <person name="Oger P.M."/>
        </authorList>
    </citation>
    <scope>NUCLEOTIDE SEQUENCE [LARGE SCALE GENOMIC DNA]</scope>
    <source>
        <strain evidence="12 13">P-4</strain>
    </source>
</reference>
<organism evidence="12 13">
    <name type="scientific">Thermococcus pacificus</name>
    <dbReference type="NCBI Taxonomy" id="71998"/>
    <lineage>
        <taxon>Archaea</taxon>
        <taxon>Methanobacteriati</taxon>
        <taxon>Methanobacteriota</taxon>
        <taxon>Thermococci</taxon>
        <taxon>Thermococcales</taxon>
        <taxon>Thermococcaceae</taxon>
        <taxon>Thermococcus</taxon>
    </lineage>
</organism>
<dbReference type="PROSITE" id="PS51192">
    <property type="entry name" value="HELICASE_ATP_BIND_1"/>
    <property type="match status" value="1"/>
</dbReference>
<evidence type="ECO:0000256" key="6">
    <source>
        <dbReference type="ARBA" id="ARBA00023125"/>
    </source>
</evidence>
<evidence type="ECO:0000256" key="5">
    <source>
        <dbReference type="ARBA" id="ARBA00022840"/>
    </source>
</evidence>
<dbReference type="Pfam" id="PF00271">
    <property type="entry name" value="Helicase_C"/>
    <property type="match status" value="1"/>
</dbReference>
<evidence type="ECO:0000256" key="4">
    <source>
        <dbReference type="ARBA" id="ARBA00022806"/>
    </source>
</evidence>
<evidence type="ECO:0000259" key="11">
    <source>
        <dbReference type="PROSITE" id="PS51194"/>
    </source>
</evidence>
<dbReference type="GO" id="GO:0003677">
    <property type="term" value="F:DNA binding"/>
    <property type="evidence" value="ECO:0007669"/>
    <property type="project" value="UniProtKB-KW"/>
</dbReference>
<dbReference type="InterPro" id="IPR001650">
    <property type="entry name" value="Helicase_C-like"/>
</dbReference>
<accession>A0A218P9D1</accession>
<evidence type="ECO:0000256" key="3">
    <source>
        <dbReference type="ARBA" id="ARBA00022801"/>
    </source>
</evidence>
<evidence type="ECO:0000256" key="9">
    <source>
        <dbReference type="ARBA" id="ARBA00093467"/>
    </source>
</evidence>
<dbReference type="InterPro" id="IPR014001">
    <property type="entry name" value="Helicase_ATP-bd"/>
</dbReference>
<dbReference type="PANTHER" id="PTHR47962">
    <property type="entry name" value="ATP-DEPENDENT HELICASE LHR-RELATED-RELATED"/>
    <property type="match status" value="1"/>
</dbReference>
<dbReference type="EMBL" id="CP015102">
    <property type="protein sequence ID" value="ASJ07379.1"/>
    <property type="molecule type" value="Genomic_DNA"/>
</dbReference>
<keyword evidence="4 12" id="KW-0347">Helicase</keyword>
<feature type="domain" description="Helicase ATP-binding" evidence="10">
    <location>
        <begin position="24"/>
        <end position="199"/>
    </location>
</feature>
<evidence type="ECO:0000256" key="7">
    <source>
        <dbReference type="ARBA" id="ARBA00023204"/>
    </source>
</evidence>
<dbReference type="Pfam" id="PF19306">
    <property type="entry name" value="WHD_Lhr"/>
    <property type="match status" value="1"/>
</dbReference>
<dbReference type="InterPro" id="IPR013701">
    <property type="entry name" value="Lhr-like_DEAD/DEAH_assoc"/>
</dbReference>
<evidence type="ECO:0000259" key="10">
    <source>
        <dbReference type="PROSITE" id="PS51192"/>
    </source>
</evidence>
<name>A0A218P9D1_9EURY</name>
<dbReference type="GO" id="GO:0006281">
    <property type="term" value="P:DNA repair"/>
    <property type="evidence" value="ECO:0007669"/>
    <property type="project" value="UniProtKB-KW"/>
</dbReference>
<evidence type="ECO:0000256" key="1">
    <source>
        <dbReference type="ARBA" id="ARBA00022741"/>
    </source>
</evidence>
<dbReference type="OrthoDB" id="33870at2157"/>
<evidence type="ECO:0000256" key="8">
    <source>
        <dbReference type="ARBA" id="ARBA00023235"/>
    </source>
</evidence>
<dbReference type="GO" id="GO:0004386">
    <property type="term" value="F:helicase activity"/>
    <property type="evidence" value="ECO:0007669"/>
    <property type="project" value="UniProtKB-KW"/>
</dbReference>
<evidence type="ECO:0000313" key="12">
    <source>
        <dbReference type="EMBL" id="ASJ07379.1"/>
    </source>
</evidence>
<keyword evidence="5" id="KW-0067">ATP-binding</keyword>
<dbReference type="Gene3D" id="3.40.50.300">
    <property type="entry name" value="P-loop containing nucleotide triphosphate hydrolases"/>
    <property type="match status" value="2"/>
</dbReference>
<keyword evidence="6" id="KW-0238">DNA-binding</keyword>
<keyword evidence="2" id="KW-0227">DNA damage</keyword>
<dbReference type="SUPFAM" id="SSF52540">
    <property type="entry name" value="P-loop containing nucleoside triphosphate hydrolases"/>
    <property type="match status" value="1"/>
</dbReference>
<dbReference type="SMART" id="SM00487">
    <property type="entry name" value="DEXDc"/>
    <property type="match status" value="1"/>
</dbReference>
<evidence type="ECO:0000256" key="2">
    <source>
        <dbReference type="ARBA" id="ARBA00022763"/>
    </source>
</evidence>
<dbReference type="PANTHER" id="PTHR47962:SF5">
    <property type="entry name" value="ATP-DEPENDENT HELICASE LHR-RELATED"/>
    <property type="match status" value="1"/>
</dbReference>